<evidence type="ECO:0000256" key="1">
    <source>
        <dbReference type="SAM" id="MobiDB-lite"/>
    </source>
</evidence>
<dbReference type="EMBL" id="CABFNO020001546">
    <property type="protein sequence ID" value="CAG9997946.1"/>
    <property type="molecule type" value="Genomic_DNA"/>
</dbReference>
<keyword evidence="3" id="KW-1185">Reference proteome</keyword>
<evidence type="ECO:0000313" key="3">
    <source>
        <dbReference type="Proteomes" id="UP000754883"/>
    </source>
</evidence>
<evidence type="ECO:0000313" key="2">
    <source>
        <dbReference type="EMBL" id="CAG9997946.1"/>
    </source>
</evidence>
<comment type="caution">
    <text evidence="2">The sequence shown here is derived from an EMBL/GenBank/DDBJ whole genome shotgun (WGS) entry which is preliminary data.</text>
</comment>
<reference evidence="3" key="1">
    <citation type="submission" date="2019-06" db="EMBL/GenBank/DDBJ databases">
        <authorList>
            <person name="Broberg M."/>
        </authorList>
    </citation>
    <scope>NUCLEOTIDE SEQUENCE [LARGE SCALE GENOMIC DNA]</scope>
</reference>
<dbReference type="OrthoDB" id="10527613at2759"/>
<proteinExistence type="predicted"/>
<sequence length="118" mass="12618">MHIPKYLPTSRKLLDATERLSHCKCDLTGSDWLAGKTCSRCIVGARNQVKRHLAMHDGSPVPGLDDSGGWPPEADGTPGFSLVPGDRSPLVKCEALKDGTQGLPDQAKRQTTLISALA</sequence>
<dbReference type="AlphaFoldDB" id="A0A9N9UPS9"/>
<gene>
    <name evidence="2" type="ORF">CBYS24578_00003392</name>
</gene>
<organism evidence="2 3">
    <name type="scientific">Clonostachys byssicola</name>
    <dbReference type="NCBI Taxonomy" id="160290"/>
    <lineage>
        <taxon>Eukaryota</taxon>
        <taxon>Fungi</taxon>
        <taxon>Dikarya</taxon>
        <taxon>Ascomycota</taxon>
        <taxon>Pezizomycotina</taxon>
        <taxon>Sordariomycetes</taxon>
        <taxon>Hypocreomycetidae</taxon>
        <taxon>Hypocreales</taxon>
        <taxon>Bionectriaceae</taxon>
        <taxon>Clonostachys</taxon>
    </lineage>
</organism>
<name>A0A9N9UPS9_9HYPO</name>
<protein>
    <submittedName>
        <fullName evidence="2">Uncharacterized protein</fullName>
    </submittedName>
</protein>
<accession>A0A9N9UPS9</accession>
<reference evidence="2 3" key="2">
    <citation type="submission" date="2021-10" db="EMBL/GenBank/DDBJ databases">
        <authorList>
            <person name="Piombo E."/>
        </authorList>
    </citation>
    <scope>NUCLEOTIDE SEQUENCE [LARGE SCALE GENOMIC DNA]</scope>
</reference>
<dbReference type="Proteomes" id="UP000754883">
    <property type="component" value="Unassembled WGS sequence"/>
</dbReference>
<feature type="region of interest" description="Disordered" evidence="1">
    <location>
        <begin position="56"/>
        <end position="83"/>
    </location>
</feature>